<gene>
    <name evidence="3" type="ORF">NT6N_28260</name>
</gene>
<dbReference type="InterPro" id="IPR029046">
    <property type="entry name" value="LolA/LolB/LppX"/>
</dbReference>
<evidence type="ECO:0000256" key="1">
    <source>
        <dbReference type="ARBA" id="ARBA00022729"/>
    </source>
</evidence>
<protein>
    <recommendedName>
        <fullName evidence="4">Outer membrane lipoprotein carrier protein LolA</fullName>
    </recommendedName>
</protein>
<dbReference type="KEGG" id="osu:NT6N_28260"/>
<dbReference type="Gene3D" id="2.50.20.10">
    <property type="entry name" value="Lipoprotein localisation LolA/LolB/LppX"/>
    <property type="match status" value="1"/>
</dbReference>
<dbReference type="SUPFAM" id="SSF89392">
    <property type="entry name" value="Prokaryotic lipoproteins and lipoprotein localization factors"/>
    <property type="match status" value="1"/>
</dbReference>
<name>A0AAT9FPE5_9BACT</name>
<sequence length="216" mass="24392">MSRSFISLFLFTAVCQLGITSAAVDLEPLKKSYAKQKTYKSVKVKMRQTKKLPALNEPVKNTGYLWLQPGKAFRWQLGDPKVQSAVFDGQKVYLLDEKKKSAESFDPNDRKVKPLLLMLGIGEAASFESLMKNFDVTGVTRTDSQYAAALSPKSGKLKRVIVQMVLQVSLKTDYIERIEWTQKDGSVIITEFARPELNGSLPKDVFKVNENAYTWE</sequence>
<dbReference type="AlphaFoldDB" id="A0AAT9FPE5"/>
<dbReference type="EMBL" id="AP026866">
    <property type="protein sequence ID" value="BDS07786.1"/>
    <property type="molecule type" value="Genomic_DNA"/>
</dbReference>
<dbReference type="CDD" id="cd16325">
    <property type="entry name" value="LolA"/>
    <property type="match status" value="1"/>
</dbReference>
<evidence type="ECO:0000256" key="2">
    <source>
        <dbReference type="SAM" id="SignalP"/>
    </source>
</evidence>
<keyword evidence="1 2" id="KW-0732">Signal</keyword>
<organism evidence="3">
    <name type="scientific">Oceaniferula spumae</name>
    <dbReference type="NCBI Taxonomy" id="2979115"/>
    <lineage>
        <taxon>Bacteria</taxon>
        <taxon>Pseudomonadati</taxon>
        <taxon>Verrucomicrobiota</taxon>
        <taxon>Verrucomicrobiia</taxon>
        <taxon>Verrucomicrobiales</taxon>
        <taxon>Verrucomicrobiaceae</taxon>
        <taxon>Oceaniferula</taxon>
    </lineage>
</organism>
<proteinExistence type="predicted"/>
<evidence type="ECO:0008006" key="4">
    <source>
        <dbReference type="Google" id="ProtNLM"/>
    </source>
</evidence>
<feature type="chain" id="PRO_5043703411" description="Outer membrane lipoprotein carrier protein LolA" evidence="2">
    <location>
        <begin position="23"/>
        <end position="216"/>
    </location>
</feature>
<accession>A0AAT9FPE5</accession>
<dbReference type="PANTHER" id="PTHR35869:SF1">
    <property type="entry name" value="OUTER-MEMBRANE LIPOPROTEIN CARRIER PROTEIN"/>
    <property type="match status" value="1"/>
</dbReference>
<dbReference type="InterPro" id="IPR004564">
    <property type="entry name" value="OM_lipoprot_carrier_LolA-like"/>
</dbReference>
<evidence type="ECO:0000313" key="3">
    <source>
        <dbReference type="EMBL" id="BDS07786.1"/>
    </source>
</evidence>
<dbReference type="PANTHER" id="PTHR35869">
    <property type="entry name" value="OUTER-MEMBRANE LIPOPROTEIN CARRIER PROTEIN"/>
    <property type="match status" value="1"/>
</dbReference>
<feature type="signal peptide" evidence="2">
    <location>
        <begin position="1"/>
        <end position="22"/>
    </location>
</feature>
<dbReference type="Pfam" id="PF03548">
    <property type="entry name" value="LolA"/>
    <property type="match status" value="1"/>
</dbReference>
<reference evidence="3" key="1">
    <citation type="submission" date="2024-07" db="EMBL/GenBank/DDBJ databases">
        <title>Complete genome sequence of Verrucomicrobiaceae bacterium NT6N.</title>
        <authorList>
            <person name="Huang C."/>
            <person name="Takami H."/>
            <person name="Hamasaki K."/>
        </authorList>
    </citation>
    <scope>NUCLEOTIDE SEQUENCE</scope>
    <source>
        <strain evidence="3">NT6N</strain>
    </source>
</reference>